<comment type="caution">
    <text evidence="1">The sequence shown here is derived from an EMBL/GenBank/DDBJ whole genome shotgun (WGS) entry which is preliminary data.</text>
</comment>
<keyword evidence="2" id="KW-1185">Reference proteome</keyword>
<gene>
    <name evidence="1" type="ORF">G3N56_05540</name>
</gene>
<organism evidence="1 2">
    <name type="scientific">Desulfolutivibrio sulfodismutans</name>
    <dbReference type="NCBI Taxonomy" id="63561"/>
    <lineage>
        <taxon>Bacteria</taxon>
        <taxon>Pseudomonadati</taxon>
        <taxon>Thermodesulfobacteriota</taxon>
        <taxon>Desulfovibrionia</taxon>
        <taxon>Desulfovibrionales</taxon>
        <taxon>Desulfovibrionaceae</taxon>
        <taxon>Desulfolutivibrio</taxon>
    </lineage>
</organism>
<dbReference type="EMBL" id="JAAGRQ010000015">
    <property type="protein sequence ID" value="NDY56209.1"/>
    <property type="molecule type" value="Genomic_DNA"/>
</dbReference>
<evidence type="ECO:0000313" key="2">
    <source>
        <dbReference type="Proteomes" id="UP000469724"/>
    </source>
</evidence>
<name>A0A7K3NLY9_9BACT</name>
<dbReference type="AlphaFoldDB" id="A0A7K3NLY9"/>
<protein>
    <submittedName>
        <fullName evidence="1">ArsR family transcriptional regulator</fullName>
    </submittedName>
</protein>
<reference evidence="1 2" key="1">
    <citation type="submission" date="2020-02" db="EMBL/GenBank/DDBJ databases">
        <title>Comparative genomics of sulfur disproportionating microorganisms.</title>
        <authorList>
            <person name="Ward L.M."/>
            <person name="Bertran E."/>
            <person name="Johnston D.T."/>
        </authorList>
    </citation>
    <scope>NUCLEOTIDE SEQUENCE [LARGE SCALE GENOMIC DNA]</scope>
    <source>
        <strain evidence="1 2">DSM 3696</strain>
    </source>
</reference>
<evidence type="ECO:0000313" key="1">
    <source>
        <dbReference type="EMBL" id="NDY56209.1"/>
    </source>
</evidence>
<proteinExistence type="predicted"/>
<dbReference type="Proteomes" id="UP000469724">
    <property type="component" value="Unassembled WGS sequence"/>
</dbReference>
<sequence>MVSEISSAVGRAEGKAARRIMDAFGVTKPMVKSSLARLIQLEEQFYTINGMEGRAVSGSPNIIKTGLHLSAALLRTGRFSEKDVFRVWVTDEGKMVLGQKR</sequence>
<accession>A0A7K3NLY9</accession>